<dbReference type="EMBL" id="JAHMUF010000008">
    <property type="protein sequence ID" value="KAG7194156.1"/>
    <property type="molecule type" value="Genomic_DNA"/>
</dbReference>
<comment type="caution">
    <text evidence="4">The sequence shown here is derived from an EMBL/GenBank/DDBJ whole genome shotgun (WGS) entry which is preliminary data.</text>
</comment>
<dbReference type="Pfam" id="PF00071">
    <property type="entry name" value="Ras"/>
    <property type="match status" value="1"/>
</dbReference>
<evidence type="ECO:0000256" key="2">
    <source>
        <dbReference type="ARBA" id="ARBA00023134"/>
    </source>
</evidence>
<dbReference type="PROSITE" id="PS51419">
    <property type="entry name" value="RAB"/>
    <property type="match status" value="1"/>
</dbReference>
<dbReference type="SMART" id="SM00174">
    <property type="entry name" value="RHO"/>
    <property type="match status" value="1"/>
</dbReference>
<dbReference type="Proteomes" id="UP000790833">
    <property type="component" value="Unassembled WGS sequence"/>
</dbReference>
<evidence type="ECO:0000313" key="5">
    <source>
        <dbReference type="Proteomes" id="UP000790833"/>
    </source>
</evidence>
<name>A0A9P7V9Z6_9ASCO</name>
<protein>
    <submittedName>
        <fullName evidence="4">Uncharacterized protein</fullName>
    </submittedName>
</protein>
<dbReference type="InterPro" id="IPR020849">
    <property type="entry name" value="Small_GTPase_Ras-type"/>
</dbReference>
<dbReference type="PROSITE" id="PS51421">
    <property type="entry name" value="RAS"/>
    <property type="match status" value="1"/>
</dbReference>
<dbReference type="InterPro" id="IPR027417">
    <property type="entry name" value="P-loop_NTPase"/>
</dbReference>
<dbReference type="InterPro" id="IPR001806">
    <property type="entry name" value="Small_GTPase"/>
</dbReference>
<dbReference type="AlphaFoldDB" id="A0A9P7V9Z6"/>
<keyword evidence="5" id="KW-1185">Reference proteome</keyword>
<keyword evidence="1" id="KW-0547">Nucleotide-binding</keyword>
<feature type="region of interest" description="Disordered" evidence="3">
    <location>
        <begin position="238"/>
        <end position="276"/>
    </location>
</feature>
<dbReference type="GO" id="GO:0005525">
    <property type="term" value="F:GTP binding"/>
    <property type="evidence" value="ECO:0007669"/>
    <property type="project" value="UniProtKB-KW"/>
</dbReference>
<proteinExistence type="predicted"/>
<organism evidence="4 5">
    <name type="scientific">Scheffersomyces spartinae</name>
    <dbReference type="NCBI Taxonomy" id="45513"/>
    <lineage>
        <taxon>Eukaryota</taxon>
        <taxon>Fungi</taxon>
        <taxon>Dikarya</taxon>
        <taxon>Ascomycota</taxon>
        <taxon>Saccharomycotina</taxon>
        <taxon>Pichiomycetes</taxon>
        <taxon>Debaryomycetaceae</taxon>
        <taxon>Scheffersomyces</taxon>
    </lineage>
</organism>
<dbReference type="PANTHER" id="PTHR24070">
    <property type="entry name" value="RAS, DI-RAS, AND RHEB FAMILY MEMBERS OF SMALL GTPASE SUPERFAMILY"/>
    <property type="match status" value="1"/>
</dbReference>
<dbReference type="SMART" id="SM00173">
    <property type="entry name" value="RAS"/>
    <property type="match status" value="1"/>
</dbReference>
<sequence>MKDLQSISQVYDISVFGKANSGKSSLIQRYIHGKFIGNVDPTVQDLYTKYRGPDLHPITILDTVNIVEEYSTSGKSQVRHCRGFMYVYSVTSRETFEYVEELHNKLQYLLGAESTTPPIVLVGSMCDLEMERQVSTLEGKEMAERIGAMYFHEASSLWGTSVTEAFEPLVSHSASQVKDDHPTKIISDSHPREILSLQQMLLSPVVSLNDLSATKVDTYLDKTTVKLPVRTETDASIETTVSEDQKTESKESLSVRNKQSRPINNNSGSKKKNADGSRCCVIM</sequence>
<feature type="compositionally biased region" description="Polar residues" evidence="3">
    <location>
        <begin position="254"/>
        <end position="268"/>
    </location>
</feature>
<dbReference type="GO" id="GO:0016020">
    <property type="term" value="C:membrane"/>
    <property type="evidence" value="ECO:0007669"/>
    <property type="project" value="InterPro"/>
</dbReference>
<dbReference type="SMART" id="SM00175">
    <property type="entry name" value="RAB"/>
    <property type="match status" value="1"/>
</dbReference>
<gene>
    <name evidence="4" type="ORF">KQ657_004864</name>
</gene>
<accession>A0A9P7V9Z6</accession>
<evidence type="ECO:0000256" key="3">
    <source>
        <dbReference type="SAM" id="MobiDB-lite"/>
    </source>
</evidence>
<dbReference type="GO" id="GO:0003924">
    <property type="term" value="F:GTPase activity"/>
    <property type="evidence" value="ECO:0007669"/>
    <property type="project" value="InterPro"/>
</dbReference>
<dbReference type="OrthoDB" id="265044at2759"/>
<feature type="compositionally biased region" description="Basic and acidic residues" evidence="3">
    <location>
        <begin position="243"/>
        <end position="253"/>
    </location>
</feature>
<keyword evidence="2" id="KW-0342">GTP-binding</keyword>
<dbReference type="Gene3D" id="3.40.50.300">
    <property type="entry name" value="P-loop containing nucleotide triphosphate hydrolases"/>
    <property type="match status" value="1"/>
</dbReference>
<dbReference type="SUPFAM" id="SSF52540">
    <property type="entry name" value="P-loop containing nucleoside triphosphate hydrolases"/>
    <property type="match status" value="1"/>
</dbReference>
<dbReference type="RefSeq" id="XP_043049703.1">
    <property type="nucleotide sequence ID" value="XM_043195530.1"/>
</dbReference>
<dbReference type="GO" id="GO:0007165">
    <property type="term" value="P:signal transduction"/>
    <property type="evidence" value="ECO:0007669"/>
    <property type="project" value="InterPro"/>
</dbReference>
<evidence type="ECO:0000256" key="1">
    <source>
        <dbReference type="ARBA" id="ARBA00022741"/>
    </source>
</evidence>
<dbReference type="PRINTS" id="PR00449">
    <property type="entry name" value="RASTRNSFRMNG"/>
</dbReference>
<evidence type="ECO:0000313" key="4">
    <source>
        <dbReference type="EMBL" id="KAG7194156.1"/>
    </source>
</evidence>
<reference evidence="4" key="1">
    <citation type="submission" date="2021-03" db="EMBL/GenBank/DDBJ databases">
        <authorList>
            <person name="Palmer J.M."/>
        </authorList>
    </citation>
    <scope>NUCLEOTIDE SEQUENCE</scope>
    <source>
        <strain evidence="4">ARV_011</strain>
    </source>
</reference>
<dbReference type="GeneID" id="66118238"/>